<proteinExistence type="predicted"/>
<dbReference type="Proteomes" id="UP001597214">
    <property type="component" value="Unassembled WGS sequence"/>
</dbReference>
<dbReference type="EMBL" id="JBHUEM010000007">
    <property type="protein sequence ID" value="MFD1736364.1"/>
    <property type="molecule type" value="Genomic_DNA"/>
</dbReference>
<dbReference type="SUPFAM" id="SSF55729">
    <property type="entry name" value="Acyl-CoA N-acyltransferases (Nat)"/>
    <property type="match status" value="1"/>
</dbReference>
<comment type="caution">
    <text evidence="3">The sequence shown here is derived from an EMBL/GenBank/DDBJ whole genome shotgun (WGS) entry which is preliminary data.</text>
</comment>
<evidence type="ECO:0000313" key="4">
    <source>
        <dbReference type="Proteomes" id="UP001597214"/>
    </source>
</evidence>
<dbReference type="InterPro" id="IPR000182">
    <property type="entry name" value="GNAT_dom"/>
</dbReference>
<gene>
    <name evidence="3" type="ORF">ACFSCX_07280</name>
</gene>
<dbReference type="Pfam" id="PF13523">
    <property type="entry name" value="Acetyltransf_8"/>
    <property type="match status" value="1"/>
</dbReference>
<protein>
    <submittedName>
        <fullName evidence="3">GNAT family N-acetyltransferase</fullName>
        <ecNumber evidence="3">2.3.1.-</ecNumber>
    </submittedName>
</protein>
<dbReference type="GO" id="GO:0016746">
    <property type="term" value="F:acyltransferase activity"/>
    <property type="evidence" value="ECO:0007669"/>
    <property type="project" value="UniProtKB-KW"/>
</dbReference>
<evidence type="ECO:0000313" key="3">
    <source>
        <dbReference type="EMBL" id="MFD1736364.1"/>
    </source>
</evidence>
<dbReference type="EC" id="2.3.1.-" evidence="3"/>
<accession>A0ABW4LMF4</accession>
<dbReference type="PANTHER" id="PTHR31438">
    <property type="entry name" value="LYSINE N-ACYLTRANSFERASE C17G9.06C-RELATED"/>
    <property type="match status" value="1"/>
</dbReference>
<dbReference type="InterPro" id="IPR016181">
    <property type="entry name" value="Acyl_CoA_acyltransferase"/>
</dbReference>
<organism evidence="3 4">
    <name type="scientific">Bacillus salitolerans</name>
    <dbReference type="NCBI Taxonomy" id="1437434"/>
    <lineage>
        <taxon>Bacteria</taxon>
        <taxon>Bacillati</taxon>
        <taxon>Bacillota</taxon>
        <taxon>Bacilli</taxon>
        <taxon>Bacillales</taxon>
        <taxon>Bacillaceae</taxon>
        <taxon>Bacillus</taxon>
    </lineage>
</organism>
<keyword evidence="1" id="KW-0046">Antibiotic resistance</keyword>
<feature type="domain" description="N-acetyltransferase" evidence="2">
    <location>
        <begin position="7"/>
        <end position="171"/>
    </location>
</feature>
<name>A0ABW4LMF4_9BACI</name>
<keyword evidence="4" id="KW-1185">Reference proteome</keyword>
<dbReference type="RefSeq" id="WP_377927513.1">
    <property type="nucleotide sequence ID" value="NZ_JBHUEM010000007.1"/>
</dbReference>
<dbReference type="Gene3D" id="3.40.630.30">
    <property type="match status" value="1"/>
</dbReference>
<reference evidence="4" key="1">
    <citation type="journal article" date="2019" name="Int. J. Syst. Evol. Microbiol.">
        <title>The Global Catalogue of Microorganisms (GCM) 10K type strain sequencing project: providing services to taxonomists for standard genome sequencing and annotation.</title>
        <authorList>
            <consortium name="The Broad Institute Genomics Platform"/>
            <consortium name="The Broad Institute Genome Sequencing Center for Infectious Disease"/>
            <person name="Wu L."/>
            <person name="Ma J."/>
        </authorList>
    </citation>
    <scope>NUCLEOTIDE SEQUENCE [LARGE SCALE GENOMIC DNA]</scope>
    <source>
        <strain evidence="4">CCUG 49339</strain>
    </source>
</reference>
<sequence length="171" mass="20114">MIQKNELLIRHMNGNDFGAMVRWLSDPKVLEFYEEQPSSLDTVRKKYTPRIEGKHYVIPCIVEYRNEPIGYIQFYEIQETELLNYGYTANQNIYGIDQFIGETHLWGKGIGTSMILMMIQYLSNNKDASTVVLEVKKNNNRAFSSYMKCGFRKVKSLENDLFLMEWKKTID</sequence>
<keyword evidence="3" id="KW-0808">Transferase</keyword>
<dbReference type="PANTHER" id="PTHR31438:SF1">
    <property type="entry name" value="LYSINE N-ACYLTRANSFERASE C17G9.06C-RELATED"/>
    <property type="match status" value="1"/>
</dbReference>
<keyword evidence="3" id="KW-0012">Acyltransferase</keyword>
<evidence type="ECO:0000256" key="1">
    <source>
        <dbReference type="ARBA" id="ARBA00023251"/>
    </source>
</evidence>
<evidence type="ECO:0000259" key="2">
    <source>
        <dbReference type="PROSITE" id="PS51186"/>
    </source>
</evidence>
<dbReference type="PROSITE" id="PS51186">
    <property type="entry name" value="GNAT"/>
    <property type="match status" value="1"/>
</dbReference>